<dbReference type="AlphaFoldDB" id="A0A0Q9YBA3"/>
<dbReference type="PATRIC" id="fig|1590042.3.peg.1931"/>
<comment type="caution">
    <text evidence="12">The sequence shown here is derived from an EMBL/GenBank/DDBJ whole genome shotgun (WGS) entry which is preliminary data.</text>
</comment>
<dbReference type="InterPro" id="IPR017539">
    <property type="entry name" value="XrtA_amidotfase"/>
</dbReference>
<proteinExistence type="inferred from homology"/>
<sequence length="645" mass="74071">MCGISGIFAYQASKQIDKAVLTAMNHRISHRGPDDEGFHFQSEIALGHRRLSIIDLSTGKQPIYNEDKSVVVVFNGEIYNYIALRNELVSQGHQFQTLTDTEVIVHAYEQWGEACVNRFQGMFAFALWDNLKKSLFIARDRLGIKPLYYSYLRSGMFIFASELKALTAHPDFNFTIDAQSVDEYFTFGYVPDPKTIYKNTFKLAPGHHLTINQSGVMSQPKQYWDLCFEPNIIKESDAIEECLEMLDATVNSHLISDVPIGAFLSGGVDSSAVVSAMSRYTNDIKTCSVVFSEKSHDEAMYAAQLSKLFKTEHQEYRLEPIDVDLLDDFSTLYDEPFADSSAIPTYRVCQVARTRVKVMLSGDGGDETIAGYRRYRFHTREERLKSILPYTIRSPLFGLLGRFYPKLDWAPRYLRAKSTFQALSRDTLSGYMNSIALFKDDYRKLLYHDSFSRQLRDSHPLDVFKEHAQNFQGHSGLALVQYLDMKTYLPGDILTKVDRASMAHGLEVRVPLLDHKWVEWSARLADTLKIKQDDGKYLFKKALCKRLPKEILYRKKQGFAVPLQQWFKGSLRARVYALKESTLLKQSNIFNIKLIDKIVEQHLSATHDHSAMLWSLLVFENFQKKLMCEDYKGNHYVNKKNTASV</sequence>
<evidence type="ECO:0000256" key="2">
    <source>
        <dbReference type="ARBA" id="ARBA00005752"/>
    </source>
</evidence>
<evidence type="ECO:0000256" key="8">
    <source>
        <dbReference type="PIRSR" id="PIRSR001589-1"/>
    </source>
</evidence>
<feature type="domain" description="Glutamine amidotransferase type-2" evidence="11">
    <location>
        <begin position="2"/>
        <end position="214"/>
    </location>
</feature>
<dbReference type="InterPro" id="IPR001962">
    <property type="entry name" value="Asn_synthase"/>
</dbReference>
<dbReference type="STRING" id="437022.CC99x_01898"/>
<dbReference type="EC" id="6.3.5.4" evidence="3"/>
<feature type="binding site" evidence="9">
    <location>
        <position position="289"/>
    </location>
    <ligand>
        <name>ATP</name>
        <dbReference type="ChEBI" id="CHEBI:30616"/>
    </ligand>
</feature>
<dbReference type="SUPFAM" id="SSF52402">
    <property type="entry name" value="Adenine nucleotide alpha hydrolases-like"/>
    <property type="match status" value="1"/>
</dbReference>
<evidence type="ECO:0000256" key="1">
    <source>
        <dbReference type="ARBA" id="ARBA00005187"/>
    </source>
</evidence>
<dbReference type="InterPro" id="IPR029055">
    <property type="entry name" value="Ntn_hydrolases_N"/>
</dbReference>
<dbReference type="InterPro" id="IPR033738">
    <property type="entry name" value="AsnB_N"/>
</dbReference>
<dbReference type="Pfam" id="PF00733">
    <property type="entry name" value="Asn_synthase"/>
    <property type="match status" value="1"/>
</dbReference>
<dbReference type="NCBIfam" id="TIGR03108">
    <property type="entry name" value="eps_aminotran_1"/>
    <property type="match status" value="1"/>
</dbReference>
<keyword evidence="12" id="KW-0436">Ligase</keyword>
<reference evidence="13" key="3">
    <citation type="submission" date="2021-06" db="EMBL/GenBank/DDBJ databases">
        <title>Genomic Description and Analysis of Intracellular Bacteria, Candidatus Berkiella cookevillensis and Candidatus Berkiella aquae.</title>
        <authorList>
            <person name="Kidane D.T."/>
            <person name="Mehari Y.T."/>
            <person name="Rice F.C."/>
            <person name="Arivett B.A."/>
            <person name="Farone A.L."/>
            <person name="Berk S.G."/>
            <person name="Farone M.B."/>
        </authorList>
    </citation>
    <scope>NUCLEOTIDE SEQUENCE</scope>
    <source>
        <strain evidence="13">CC99</strain>
    </source>
</reference>
<keyword evidence="14" id="KW-1185">Reference proteome</keyword>
<evidence type="ECO:0000313" key="13">
    <source>
        <dbReference type="EMBL" id="MCS5709130.1"/>
    </source>
</evidence>
<reference evidence="13" key="2">
    <citation type="journal article" date="2016" name="Genome Announc.">
        <title>Draft Genome Sequences of Two Novel Amoeba-Resistant Intranuclear Bacteria, 'Candidatus Berkiella cookevillensis' and 'Candidatus Berkiella aquae'.</title>
        <authorList>
            <person name="Mehari Y.T."/>
            <person name="Arivett B.A."/>
            <person name="Farone A.L."/>
            <person name="Gunderson J.H."/>
            <person name="Farone M.B."/>
        </authorList>
    </citation>
    <scope>NUCLEOTIDE SEQUENCE</scope>
    <source>
        <strain evidence="13">CC99</strain>
    </source>
</reference>
<feature type="binding site" evidence="9">
    <location>
        <position position="100"/>
    </location>
    <ligand>
        <name>L-glutamine</name>
        <dbReference type="ChEBI" id="CHEBI:58359"/>
    </ligand>
</feature>
<name>A0A0Q9YBA3_9GAMM</name>
<dbReference type="Pfam" id="PF13537">
    <property type="entry name" value="GATase_7"/>
    <property type="match status" value="1"/>
</dbReference>
<comment type="similarity">
    <text evidence="2">Belongs to the asparagine synthetase family.</text>
</comment>
<evidence type="ECO:0000259" key="11">
    <source>
        <dbReference type="PROSITE" id="PS51278"/>
    </source>
</evidence>
<evidence type="ECO:0000256" key="5">
    <source>
        <dbReference type="ARBA" id="ARBA00022840"/>
    </source>
</evidence>
<dbReference type="InterPro" id="IPR006426">
    <property type="entry name" value="Asn_synth_AEB"/>
</dbReference>
<dbReference type="SUPFAM" id="SSF56235">
    <property type="entry name" value="N-terminal nucleophile aminohydrolases (Ntn hydrolases)"/>
    <property type="match status" value="1"/>
</dbReference>
<dbReference type="InterPro" id="IPR051786">
    <property type="entry name" value="ASN_synthetase/amidase"/>
</dbReference>
<keyword evidence="4 9" id="KW-0547">Nucleotide-binding</keyword>
<dbReference type="GO" id="GO:0005524">
    <property type="term" value="F:ATP binding"/>
    <property type="evidence" value="ECO:0007669"/>
    <property type="project" value="UniProtKB-KW"/>
</dbReference>
<dbReference type="NCBIfam" id="TIGR01536">
    <property type="entry name" value="asn_synth_AEB"/>
    <property type="match status" value="1"/>
</dbReference>
<keyword evidence="8" id="KW-0061">Asparagine biosynthesis</keyword>
<protein>
    <recommendedName>
        <fullName evidence="3">asparagine synthase (glutamine-hydrolyzing)</fullName>
        <ecNumber evidence="3">6.3.5.4</ecNumber>
    </recommendedName>
</protein>
<gene>
    <name evidence="12" type="primary">asnB_2</name>
    <name evidence="13" type="ORF">CC99x_009455</name>
    <name evidence="12" type="ORF">CC99x_01898</name>
</gene>
<dbReference type="InterPro" id="IPR017932">
    <property type="entry name" value="GATase_2_dom"/>
</dbReference>
<evidence type="ECO:0000256" key="7">
    <source>
        <dbReference type="ARBA" id="ARBA00048741"/>
    </source>
</evidence>
<dbReference type="CDD" id="cd00712">
    <property type="entry name" value="AsnB"/>
    <property type="match status" value="1"/>
</dbReference>
<dbReference type="RefSeq" id="WP_057625004.1">
    <property type="nucleotide sequence ID" value="NZ_LKHV02000001.1"/>
</dbReference>
<dbReference type="CDD" id="cd01991">
    <property type="entry name" value="Asn_synthase_B_C"/>
    <property type="match status" value="1"/>
</dbReference>
<feature type="site" description="Important for beta-aspartyl-AMP intermediate formation" evidence="10">
    <location>
        <position position="363"/>
    </location>
</feature>
<dbReference type="EMBL" id="LKHV01000010">
    <property type="protein sequence ID" value="KRG17942.1"/>
    <property type="molecule type" value="Genomic_DNA"/>
</dbReference>
<dbReference type="OrthoDB" id="9763290at2"/>
<organism evidence="12">
    <name type="scientific">Candidatus Berkiella cookevillensis</name>
    <dbReference type="NCBI Taxonomy" id="437022"/>
    <lineage>
        <taxon>Bacteria</taxon>
        <taxon>Pseudomonadati</taxon>
        <taxon>Pseudomonadota</taxon>
        <taxon>Gammaproteobacteria</taxon>
        <taxon>Candidatus Berkiellales</taxon>
        <taxon>Candidatus Berkiellaceae</taxon>
        <taxon>Candidatus Berkiella</taxon>
    </lineage>
</organism>
<dbReference type="PANTHER" id="PTHR43284">
    <property type="entry name" value="ASPARAGINE SYNTHETASE (GLUTAMINE-HYDROLYZING)"/>
    <property type="match status" value="1"/>
</dbReference>
<dbReference type="PROSITE" id="PS51278">
    <property type="entry name" value="GATASE_TYPE_2"/>
    <property type="match status" value="1"/>
</dbReference>
<accession>A0A0Q9YBA3</accession>
<evidence type="ECO:0000313" key="12">
    <source>
        <dbReference type="EMBL" id="KRG17942.1"/>
    </source>
</evidence>
<evidence type="ECO:0000256" key="10">
    <source>
        <dbReference type="PIRSR" id="PIRSR001589-3"/>
    </source>
</evidence>
<dbReference type="Gene3D" id="3.40.50.620">
    <property type="entry name" value="HUPs"/>
    <property type="match status" value="1"/>
</dbReference>
<feature type="binding site" evidence="9">
    <location>
        <begin position="361"/>
        <end position="362"/>
    </location>
    <ligand>
        <name>ATP</name>
        <dbReference type="ChEBI" id="CHEBI:30616"/>
    </ligand>
</feature>
<keyword evidence="5 9" id="KW-0067">ATP-binding</keyword>
<evidence type="ECO:0000313" key="14">
    <source>
        <dbReference type="Proteomes" id="UP000051494"/>
    </source>
</evidence>
<keyword evidence="6 8" id="KW-0315">Glutamine amidotransferase</keyword>
<dbReference type="Proteomes" id="UP000051494">
    <property type="component" value="Unassembled WGS sequence"/>
</dbReference>
<comment type="pathway">
    <text evidence="1">Amino-acid biosynthesis; L-asparagine biosynthesis; L-asparagine from L-aspartate (L-Gln route): step 1/1.</text>
</comment>
<evidence type="ECO:0000256" key="3">
    <source>
        <dbReference type="ARBA" id="ARBA00012737"/>
    </source>
</evidence>
<reference evidence="12" key="1">
    <citation type="submission" date="2015-09" db="EMBL/GenBank/DDBJ databases">
        <title>Draft Genome Sequences of Two Novel Amoeba-resistant Intranuclear Bacteria, Candidatus Berkiella cookevillensis and Candidatus Berkiella aquae.</title>
        <authorList>
            <person name="Mehari Y.T."/>
            <person name="Arivett B.A."/>
            <person name="Farone A.L."/>
            <person name="Gunderson J.H."/>
            <person name="Farone M.B."/>
        </authorList>
    </citation>
    <scope>NUCLEOTIDE SEQUENCE [LARGE SCALE GENOMIC DNA]</scope>
    <source>
        <strain evidence="12">CC99</strain>
    </source>
</reference>
<dbReference type="Gene3D" id="3.60.20.10">
    <property type="entry name" value="Glutamine Phosphoribosylpyrophosphate, subunit 1, domain 1"/>
    <property type="match status" value="1"/>
</dbReference>
<keyword evidence="8" id="KW-0028">Amino-acid biosynthesis</keyword>
<dbReference type="PIRSF" id="PIRSF001589">
    <property type="entry name" value="Asn_synthetase_glu-h"/>
    <property type="match status" value="1"/>
</dbReference>
<dbReference type="EMBL" id="LKHV02000001">
    <property type="protein sequence ID" value="MCS5709130.1"/>
    <property type="molecule type" value="Genomic_DNA"/>
</dbReference>
<feature type="active site" description="For GATase activity" evidence="8">
    <location>
        <position position="2"/>
    </location>
</feature>
<dbReference type="GO" id="GO:0005829">
    <property type="term" value="C:cytosol"/>
    <property type="evidence" value="ECO:0007669"/>
    <property type="project" value="TreeGrafter"/>
</dbReference>
<evidence type="ECO:0000256" key="9">
    <source>
        <dbReference type="PIRSR" id="PIRSR001589-2"/>
    </source>
</evidence>
<evidence type="ECO:0000256" key="4">
    <source>
        <dbReference type="ARBA" id="ARBA00022741"/>
    </source>
</evidence>
<evidence type="ECO:0000256" key="6">
    <source>
        <dbReference type="ARBA" id="ARBA00022962"/>
    </source>
</evidence>
<dbReference type="GO" id="GO:0006529">
    <property type="term" value="P:asparagine biosynthetic process"/>
    <property type="evidence" value="ECO:0007669"/>
    <property type="project" value="UniProtKB-KW"/>
</dbReference>
<dbReference type="InterPro" id="IPR014729">
    <property type="entry name" value="Rossmann-like_a/b/a_fold"/>
</dbReference>
<comment type="catalytic activity">
    <reaction evidence="7">
        <text>L-aspartate + L-glutamine + ATP + H2O = L-asparagine + L-glutamate + AMP + diphosphate + H(+)</text>
        <dbReference type="Rhea" id="RHEA:12228"/>
        <dbReference type="ChEBI" id="CHEBI:15377"/>
        <dbReference type="ChEBI" id="CHEBI:15378"/>
        <dbReference type="ChEBI" id="CHEBI:29985"/>
        <dbReference type="ChEBI" id="CHEBI:29991"/>
        <dbReference type="ChEBI" id="CHEBI:30616"/>
        <dbReference type="ChEBI" id="CHEBI:33019"/>
        <dbReference type="ChEBI" id="CHEBI:58048"/>
        <dbReference type="ChEBI" id="CHEBI:58359"/>
        <dbReference type="ChEBI" id="CHEBI:456215"/>
        <dbReference type="EC" id="6.3.5.4"/>
    </reaction>
</comment>
<dbReference type="PANTHER" id="PTHR43284:SF1">
    <property type="entry name" value="ASPARAGINE SYNTHETASE"/>
    <property type="match status" value="1"/>
</dbReference>
<dbReference type="GO" id="GO:0004066">
    <property type="term" value="F:asparagine synthase (glutamine-hydrolyzing) activity"/>
    <property type="evidence" value="ECO:0007669"/>
    <property type="project" value="UniProtKB-EC"/>
</dbReference>